<evidence type="ECO:0000313" key="1">
    <source>
        <dbReference type="EMBL" id="JAA84987.1"/>
    </source>
</evidence>
<feature type="non-terminal residue" evidence="1">
    <location>
        <position position="1"/>
    </location>
</feature>
<proteinExistence type="predicted"/>
<reference evidence="1" key="1">
    <citation type="journal article" date="2013" name="BMC Genomics">
        <title>Unscrambling butterfly oogenesis.</title>
        <authorList>
            <person name="Carter J.M."/>
            <person name="Baker S.C."/>
            <person name="Pink R."/>
            <person name="Carter D.R."/>
            <person name="Collins A."/>
            <person name="Tomlin J."/>
            <person name="Gibbs M."/>
            <person name="Breuker C.J."/>
        </authorList>
    </citation>
    <scope>NUCLEOTIDE SEQUENCE</scope>
    <source>
        <tissue evidence="1">Ovary</tissue>
    </source>
</reference>
<dbReference type="EMBL" id="GAIX01007573">
    <property type="protein sequence ID" value="JAA84987.1"/>
    <property type="molecule type" value="Transcribed_RNA"/>
</dbReference>
<organism evidence="1">
    <name type="scientific">Pararge aegeria</name>
    <name type="common">speckled wood butterfly</name>
    <dbReference type="NCBI Taxonomy" id="116150"/>
    <lineage>
        <taxon>Eukaryota</taxon>
        <taxon>Metazoa</taxon>
        <taxon>Ecdysozoa</taxon>
        <taxon>Arthropoda</taxon>
        <taxon>Hexapoda</taxon>
        <taxon>Insecta</taxon>
        <taxon>Pterygota</taxon>
        <taxon>Neoptera</taxon>
        <taxon>Endopterygota</taxon>
        <taxon>Lepidoptera</taxon>
        <taxon>Glossata</taxon>
        <taxon>Ditrysia</taxon>
        <taxon>Papilionoidea</taxon>
        <taxon>Nymphalidae</taxon>
        <taxon>Satyrinae</taxon>
        <taxon>Satyrini</taxon>
        <taxon>Parargina</taxon>
        <taxon>Pararge</taxon>
    </lineage>
</organism>
<protein>
    <submittedName>
        <fullName evidence="1">Uncharacterized protein</fullName>
    </submittedName>
</protein>
<reference evidence="1" key="2">
    <citation type="submission" date="2013-05" db="EMBL/GenBank/DDBJ databases">
        <authorList>
            <person name="Carter J.-M."/>
            <person name="Baker S.C."/>
            <person name="Pink R."/>
            <person name="Carter D.R.F."/>
            <person name="Collins A."/>
            <person name="Tomlin J."/>
            <person name="Gibbs M."/>
            <person name="Breuker C.J."/>
        </authorList>
    </citation>
    <scope>NUCLEOTIDE SEQUENCE</scope>
    <source>
        <tissue evidence="1">Ovary</tissue>
    </source>
</reference>
<dbReference type="AlphaFoldDB" id="S4PW16"/>
<name>S4PW16_9NEOP</name>
<sequence>KCTNYKLFFCNCAYAYEKIHSVLYKGQFTSSYPHSIEFFNVNRRRALFCRRCLRSQDSMEYSKNAHLLVVNGFA</sequence>
<accession>S4PW16</accession>